<organism evidence="21 22">
    <name type="scientific">Aspergillus oryzae</name>
    <name type="common">Yellow koji mold</name>
    <dbReference type="NCBI Taxonomy" id="5062"/>
    <lineage>
        <taxon>Eukaryota</taxon>
        <taxon>Fungi</taxon>
        <taxon>Dikarya</taxon>
        <taxon>Ascomycota</taxon>
        <taxon>Pezizomycotina</taxon>
        <taxon>Eurotiomycetes</taxon>
        <taxon>Eurotiomycetidae</taxon>
        <taxon>Eurotiales</taxon>
        <taxon>Aspergillaceae</taxon>
        <taxon>Aspergillus</taxon>
        <taxon>Aspergillus subgen. Circumdati</taxon>
    </lineage>
</organism>
<evidence type="ECO:0000256" key="20">
    <source>
        <dbReference type="SAM" id="MobiDB-lite"/>
    </source>
</evidence>
<dbReference type="InterPro" id="IPR004886">
    <property type="entry name" value="Glucanosyltransferase"/>
</dbReference>
<dbReference type="Pfam" id="PF02064">
    <property type="entry name" value="MAS20"/>
    <property type="match status" value="1"/>
</dbReference>
<keyword evidence="12" id="KW-0653">Protein transport</keyword>
<evidence type="ECO:0000256" key="4">
    <source>
        <dbReference type="ARBA" id="ARBA00007528"/>
    </source>
</evidence>
<keyword evidence="8 19" id="KW-0808">Transferase</keyword>
<dbReference type="VEuPathDB" id="FungiDB:AO090023000476"/>
<dbReference type="FunFam" id="3.20.20.80:FF:000032">
    <property type="entry name" value="1,3-beta-glucanosyltransferase"/>
    <property type="match status" value="1"/>
</dbReference>
<dbReference type="InterPro" id="IPR002056">
    <property type="entry name" value="MAS20"/>
</dbReference>
<keyword evidence="16" id="KW-0325">Glycoprotein</keyword>
<dbReference type="PANTHER" id="PTHR31468:SF4">
    <property type="entry name" value="1,3-BETA-GLUCANOSYLTRANSFERASE GAS3-RELATED"/>
    <property type="match status" value="1"/>
</dbReference>
<dbReference type="FunFam" id="1.20.960.10:FF:000002">
    <property type="entry name" value="Mitochondrial import receptor subunit TOM20"/>
    <property type="match status" value="1"/>
</dbReference>
<evidence type="ECO:0000256" key="13">
    <source>
        <dbReference type="ARBA" id="ARBA00022989"/>
    </source>
</evidence>
<dbReference type="GO" id="GO:0006605">
    <property type="term" value="P:protein targeting"/>
    <property type="evidence" value="ECO:0007669"/>
    <property type="project" value="InterPro"/>
</dbReference>
<evidence type="ECO:0000313" key="22">
    <source>
        <dbReference type="Proteomes" id="UP000190312"/>
    </source>
</evidence>
<dbReference type="EC" id="2.4.1.-" evidence="19"/>
<dbReference type="GO" id="GO:0098552">
    <property type="term" value="C:side of membrane"/>
    <property type="evidence" value="ECO:0007669"/>
    <property type="project" value="UniProtKB-KW"/>
</dbReference>
<dbReference type="SUPFAM" id="SSF47157">
    <property type="entry name" value="Mitochondrial import receptor subunit Tom20"/>
    <property type="match status" value="1"/>
</dbReference>
<dbReference type="GO" id="GO:0006886">
    <property type="term" value="P:intracellular protein transport"/>
    <property type="evidence" value="ECO:0007669"/>
    <property type="project" value="InterPro"/>
</dbReference>
<evidence type="ECO:0000256" key="15">
    <source>
        <dbReference type="ARBA" id="ARBA00023136"/>
    </source>
</evidence>
<keyword evidence="10" id="KW-0732">Signal</keyword>
<keyword evidence="13" id="KW-1133">Transmembrane helix</keyword>
<evidence type="ECO:0000256" key="14">
    <source>
        <dbReference type="ARBA" id="ARBA00023128"/>
    </source>
</evidence>
<evidence type="ECO:0000256" key="7">
    <source>
        <dbReference type="ARBA" id="ARBA00022622"/>
    </source>
</evidence>
<evidence type="ECO:0000256" key="3">
    <source>
        <dbReference type="ARBA" id="ARBA00005792"/>
    </source>
</evidence>
<keyword evidence="11" id="KW-1000">Mitochondrion outer membrane</keyword>
<comment type="function">
    <text evidence="18">Splits internally a 1,3-beta-glucan molecule and transfers the newly generated reducing end (the donor) to the non-reducing end of another 1,3-beta-glucan molecule (the acceptor) forming a 1,3-beta linkage, resulting in the elongation of 1,3-beta-glucan chains in the cell wall. Involved in cell wall morphogenesis.</text>
</comment>
<gene>
    <name evidence="21" type="ORF">OAory_01026580</name>
</gene>
<dbReference type="GO" id="GO:0042124">
    <property type="term" value="F:1,3-beta-glucanosyltransferase activity"/>
    <property type="evidence" value="ECO:0007669"/>
    <property type="project" value="TreeGrafter"/>
</dbReference>
<keyword evidence="6" id="KW-1003">Cell membrane</keyword>
<accession>A0A1S9DYC9</accession>
<dbReference type="GO" id="GO:0071970">
    <property type="term" value="P:fungal-type cell wall (1-&gt;3)-beta-D-glucan biosynthetic process"/>
    <property type="evidence" value="ECO:0007669"/>
    <property type="project" value="TreeGrafter"/>
</dbReference>
<comment type="similarity">
    <text evidence="4 19">Belongs to the glycosyl hydrolase 72 family.</text>
</comment>
<dbReference type="Gene3D" id="1.20.960.10">
    <property type="entry name" value="Mitochondrial outer membrane translocase complex, subunit Tom20 domain"/>
    <property type="match status" value="1"/>
</dbReference>
<feature type="compositionally biased region" description="Basic and acidic residues" evidence="20">
    <location>
        <begin position="77"/>
        <end position="90"/>
    </location>
</feature>
<evidence type="ECO:0000256" key="9">
    <source>
        <dbReference type="ARBA" id="ARBA00022692"/>
    </source>
</evidence>
<keyword evidence="15 19" id="KW-0472">Membrane</keyword>
<dbReference type="GO" id="GO:0031505">
    <property type="term" value="P:fungal-type cell wall organization"/>
    <property type="evidence" value="ECO:0007669"/>
    <property type="project" value="TreeGrafter"/>
</dbReference>
<dbReference type="AlphaFoldDB" id="A0A1S9DYC9"/>
<evidence type="ECO:0000256" key="10">
    <source>
        <dbReference type="ARBA" id="ARBA00022729"/>
    </source>
</evidence>
<sequence length="662" mass="72268">MRTSTLVAASAGTVLTGLLGKNTTSILTSRENQTNQSFLPRDTAYAIYFDHKRQTDPEFRKSLKRNNRRLARAVKEEAEAQGAQERESIKKSVQQAQDEGFPTDLEEKEAYFMGQVARGESLCAEGSDKVEAALCFYKALKVYPQPKDLISIYDKTVPKEVLEILAEMVAMDAALKLGTFTGEGGSAESSHGMYTRLFAALCALATTANAVTTIEVKGKDFVNSKTGDRFQILGVDYQPGGSSGFTKDKDPLSDKDACLRDAALMQRLGVNTIRVYNLSPSLNHDDCASIFNAAGIYMILDVNSPLYGSYIDRTAPKSSYNAVYYEQVFGVIEAFKNYPNTLGFFAGNEVINEQSVKEVAAYIRAVQRDMKDYIKKNVDRSIPVGYSAADIRPWLMDTVNYFMCEDSDEPSSQSDFFGLNSYSWCGDSSYKKAGYDILTEDFKNASIPVFFSEYGCNEVTPRVFTEVQAIYGEEMTQAFSGGLVYEYTQEANNYGLVKINDSDTATLLVDYDNLQKQYAKLDMDRIQASNSTQTSFTAPKCSSDLIKNGTFLSKFDLPSRPSKVQDMIDNGLSKANTGKLVDVSTTAIPQKIYDHTGKEVTGVQLKALSSGESNTPGNSTSGSSSSGSSSDSDNTKDNAAGKMTASFMGLVVGAVVAAASVL</sequence>
<dbReference type="GO" id="GO:0005742">
    <property type="term" value="C:mitochondrial outer membrane translocase complex"/>
    <property type="evidence" value="ECO:0007669"/>
    <property type="project" value="InterPro"/>
</dbReference>
<dbReference type="GO" id="GO:0005886">
    <property type="term" value="C:plasma membrane"/>
    <property type="evidence" value="ECO:0007669"/>
    <property type="project" value="UniProtKB-SubCell"/>
</dbReference>
<dbReference type="VEuPathDB" id="FungiDB:AO090023000474"/>
<dbReference type="InterPro" id="IPR017853">
    <property type="entry name" value="GH"/>
</dbReference>
<dbReference type="eggNOG" id="ENOG502QRZZ">
    <property type="taxonomic scope" value="Eukaryota"/>
</dbReference>
<keyword evidence="17 19" id="KW-0449">Lipoprotein</keyword>
<comment type="caution">
    <text evidence="21">The sequence shown here is derived from an EMBL/GenBank/DDBJ whole genome shotgun (WGS) entry which is preliminary data.</text>
</comment>
<feature type="region of interest" description="Disordered" evidence="20">
    <location>
        <begin position="609"/>
        <end position="637"/>
    </location>
</feature>
<comment type="similarity">
    <text evidence="3">Belongs to the Tom20 family.</text>
</comment>
<dbReference type="InterPro" id="IPR023392">
    <property type="entry name" value="Tom20_dom_sf"/>
</dbReference>
<dbReference type="EMBL" id="MKZY01000001">
    <property type="protein sequence ID" value="OOO14063.1"/>
    <property type="molecule type" value="Genomic_DNA"/>
</dbReference>
<name>A0A1S9DYC9_ASPOZ</name>
<evidence type="ECO:0000313" key="21">
    <source>
        <dbReference type="EMBL" id="OOO14063.1"/>
    </source>
</evidence>
<comment type="subcellular location">
    <subcellularLocation>
        <location evidence="2 19">Cell membrane</location>
        <topology evidence="2 19">Lipid-anchor</topology>
        <topology evidence="2 19">GPI-anchor</topology>
    </subcellularLocation>
    <subcellularLocation>
        <location evidence="1">Mitochondrion outer membrane</location>
        <topology evidence="1">Single-pass membrane protein</topology>
    </subcellularLocation>
</comment>
<evidence type="ECO:0000256" key="6">
    <source>
        <dbReference type="ARBA" id="ARBA00022475"/>
    </source>
</evidence>
<keyword evidence="7 19" id="KW-0336">GPI-anchor</keyword>
<evidence type="ECO:0000256" key="11">
    <source>
        <dbReference type="ARBA" id="ARBA00022787"/>
    </source>
</evidence>
<dbReference type="OrthoDB" id="421038at2759"/>
<proteinExistence type="inferred from homology"/>
<dbReference type="Proteomes" id="UP000190312">
    <property type="component" value="Unassembled WGS sequence"/>
</dbReference>
<keyword evidence="9" id="KW-0812">Transmembrane</keyword>
<reference evidence="21 22" key="1">
    <citation type="submission" date="2016-10" db="EMBL/GenBank/DDBJ databases">
        <title>Genome sequencing of Aspergillus oryzae BCC7051.</title>
        <authorList>
            <person name="Thammarongtham C."/>
            <person name="Vorapreeda T."/>
            <person name="Nookaew I."/>
            <person name="Srisuk T."/>
            <person name="Land M."/>
            <person name="Jeennor S."/>
            <person name="Laoteng K."/>
        </authorList>
    </citation>
    <scope>NUCLEOTIDE SEQUENCE [LARGE SCALE GENOMIC DNA]</scope>
    <source>
        <strain evidence="21 22">BCC7051</strain>
    </source>
</reference>
<evidence type="ECO:0000256" key="2">
    <source>
        <dbReference type="ARBA" id="ARBA00004609"/>
    </source>
</evidence>
<evidence type="ECO:0000256" key="18">
    <source>
        <dbReference type="ARBA" id="ARBA00025026"/>
    </source>
</evidence>
<feature type="compositionally biased region" description="Low complexity" evidence="20">
    <location>
        <begin position="609"/>
        <end position="632"/>
    </location>
</feature>
<evidence type="ECO:0000256" key="8">
    <source>
        <dbReference type="ARBA" id="ARBA00022679"/>
    </source>
</evidence>
<dbReference type="PRINTS" id="PR00351">
    <property type="entry name" value="OM20RECEPTOR"/>
</dbReference>
<keyword evidence="5" id="KW-0813">Transport</keyword>
<evidence type="ECO:0000256" key="16">
    <source>
        <dbReference type="ARBA" id="ARBA00023180"/>
    </source>
</evidence>
<evidence type="ECO:0000256" key="17">
    <source>
        <dbReference type="ARBA" id="ARBA00023288"/>
    </source>
</evidence>
<evidence type="ECO:0000256" key="5">
    <source>
        <dbReference type="ARBA" id="ARBA00022448"/>
    </source>
</evidence>
<keyword evidence="14" id="KW-0496">Mitochondrion</keyword>
<evidence type="ECO:0000256" key="1">
    <source>
        <dbReference type="ARBA" id="ARBA00004572"/>
    </source>
</evidence>
<evidence type="ECO:0000256" key="19">
    <source>
        <dbReference type="RuleBase" id="RU361209"/>
    </source>
</evidence>
<feature type="region of interest" description="Disordered" evidence="20">
    <location>
        <begin position="77"/>
        <end position="100"/>
    </location>
</feature>
<protein>
    <recommendedName>
        <fullName evidence="19">1,3-beta-glucanosyltransferase</fullName>
        <ecNumber evidence="19">2.4.1.-</ecNumber>
    </recommendedName>
</protein>
<dbReference type="SUPFAM" id="SSF51445">
    <property type="entry name" value="(Trans)glycosidases"/>
    <property type="match status" value="1"/>
</dbReference>
<dbReference type="Gene3D" id="3.20.20.80">
    <property type="entry name" value="Glycosidases"/>
    <property type="match status" value="1"/>
</dbReference>
<dbReference type="PANTHER" id="PTHR31468">
    <property type="entry name" value="1,3-BETA-GLUCANOSYLTRANSFERASE GAS1"/>
    <property type="match status" value="1"/>
</dbReference>
<dbReference type="Pfam" id="PF03198">
    <property type="entry name" value="Glyco_hydro_72"/>
    <property type="match status" value="1"/>
</dbReference>
<evidence type="ECO:0000256" key="12">
    <source>
        <dbReference type="ARBA" id="ARBA00022927"/>
    </source>
</evidence>